<keyword evidence="2" id="KW-0732">Signal</keyword>
<comment type="caution">
    <text evidence="3">The sequence shown here is derived from an EMBL/GenBank/DDBJ whole genome shotgun (WGS) entry which is preliminary data.</text>
</comment>
<sequence>MWSKLVVFTVIGLSGLVTARYLPSAQKENSQTHLFKRQMENNPFAPKPIVIPQDLNIRLTNDEEENAGDEGGNQGEGPRTPRFSDDGSQRGDGVDDGGEEDILEPPSFSGIGLVNALDRVNLGPLENGPNIIAPYAKVEETIPSEQVGGLENPFNPNVEPSAGKPEYEYEYASFTFDDEKKEDQVETTSPDQSPRNLLAEKTKPRCSDVKPPISVPPQYRPPDQPKYNAFGQRMGLILNEWEWYEDGEREVFPYWGVIQEGHEVAEEPIYLDDDTCSEAQNSANNLDWSSGASPYQINEYIKSLMMGNSEGQSVRSDEDEFFDAQAPTEEQERIIQADLQEQLQAAAAKNQEGGINQDGAPAREVEEVEEVEEFVAESPNNLPAGGSASSGGGSMVGEFVKPQLNDIENFRPSSLVELNKAADTNPEGAVEGQSMKMQEPSPRLPIDLTKQTNIDPKYIEKITSQGNVNNNRPRRQKIQPDEERKVDAQTSDVKLKQIFDPRSVPGWVDDMLKSPEQARPERSKSPLRRFGSFVASLPEKGVTTIVNKIRGRGRQAPATITNIDAPSSLDTSANVESVTQSLDQPVLNKAVQEPVVSYDSQKLPQDIGISTTGWGKLGHDVYDIPAINFGGDEEVDEKEIMKSYYRRRLRK</sequence>
<feature type="compositionally biased region" description="Polar residues" evidence="1">
    <location>
        <begin position="186"/>
        <end position="195"/>
    </location>
</feature>
<dbReference type="Proteomes" id="UP001373714">
    <property type="component" value="Unassembled WGS sequence"/>
</dbReference>
<evidence type="ECO:0000256" key="1">
    <source>
        <dbReference type="SAM" id="MobiDB-lite"/>
    </source>
</evidence>
<gene>
    <name evidence="3" type="ORF">TWF730_000059</name>
</gene>
<reference evidence="3 4" key="1">
    <citation type="submission" date="2019-10" db="EMBL/GenBank/DDBJ databases">
        <authorList>
            <person name="Palmer J.M."/>
        </authorList>
    </citation>
    <scope>NUCLEOTIDE SEQUENCE [LARGE SCALE GENOMIC DNA]</scope>
    <source>
        <strain evidence="3 4">TWF730</strain>
    </source>
</reference>
<feature type="chain" id="PRO_5043463102" evidence="2">
    <location>
        <begin position="20"/>
        <end position="651"/>
    </location>
</feature>
<protein>
    <submittedName>
        <fullName evidence="3">Uncharacterized protein</fullName>
    </submittedName>
</protein>
<feature type="region of interest" description="Disordered" evidence="1">
    <location>
        <begin position="176"/>
        <end position="222"/>
    </location>
</feature>
<feature type="compositionally biased region" description="Acidic residues" evidence="1">
    <location>
        <begin position="94"/>
        <end position="103"/>
    </location>
</feature>
<keyword evidence="4" id="KW-1185">Reference proteome</keyword>
<feature type="region of interest" description="Disordered" evidence="1">
    <location>
        <begin position="418"/>
        <end position="449"/>
    </location>
</feature>
<feature type="compositionally biased region" description="Basic and acidic residues" evidence="1">
    <location>
        <begin position="82"/>
        <end position="93"/>
    </location>
</feature>
<name>A0AAV9VMH1_9PEZI</name>
<feature type="compositionally biased region" description="Basic and acidic residues" evidence="1">
    <location>
        <begin position="198"/>
        <end position="208"/>
    </location>
</feature>
<feature type="region of interest" description="Disordered" evidence="1">
    <location>
        <begin position="378"/>
        <end position="397"/>
    </location>
</feature>
<evidence type="ECO:0000313" key="4">
    <source>
        <dbReference type="Proteomes" id="UP001373714"/>
    </source>
</evidence>
<dbReference type="EMBL" id="JAVHNS010000001">
    <property type="protein sequence ID" value="KAK6362602.1"/>
    <property type="molecule type" value="Genomic_DNA"/>
</dbReference>
<accession>A0AAV9VMH1</accession>
<feature type="compositionally biased region" description="Pro residues" evidence="1">
    <location>
        <begin position="213"/>
        <end position="222"/>
    </location>
</feature>
<organism evidence="3 4">
    <name type="scientific">Orbilia blumenaviensis</name>
    <dbReference type="NCBI Taxonomy" id="1796055"/>
    <lineage>
        <taxon>Eukaryota</taxon>
        <taxon>Fungi</taxon>
        <taxon>Dikarya</taxon>
        <taxon>Ascomycota</taxon>
        <taxon>Pezizomycotina</taxon>
        <taxon>Orbiliomycetes</taxon>
        <taxon>Orbiliales</taxon>
        <taxon>Orbiliaceae</taxon>
        <taxon>Orbilia</taxon>
    </lineage>
</organism>
<feature type="region of interest" description="Disordered" evidence="1">
    <location>
        <begin position="64"/>
        <end position="109"/>
    </location>
</feature>
<evidence type="ECO:0000313" key="3">
    <source>
        <dbReference type="EMBL" id="KAK6362602.1"/>
    </source>
</evidence>
<dbReference type="AlphaFoldDB" id="A0AAV9VMH1"/>
<feature type="compositionally biased region" description="Basic and acidic residues" evidence="1">
    <location>
        <begin position="478"/>
        <end position="490"/>
    </location>
</feature>
<evidence type="ECO:0000256" key="2">
    <source>
        <dbReference type="SAM" id="SignalP"/>
    </source>
</evidence>
<feature type="region of interest" description="Disordered" evidence="1">
    <location>
        <begin position="462"/>
        <end position="490"/>
    </location>
</feature>
<proteinExistence type="predicted"/>
<feature type="compositionally biased region" description="Polar residues" evidence="1">
    <location>
        <begin position="462"/>
        <end position="471"/>
    </location>
</feature>
<feature type="signal peptide" evidence="2">
    <location>
        <begin position="1"/>
        <end position="19"/>
    </location>
</feature>